<feature type="transmembrane region" description="Helical" evidence="2">
    <location>
        <begin position="53"/>
        <end position="75"/>
    </location>
</feature>
<comment type="subcellular location">
    <subcellularLocation>
        <location evidence="1">Membrane</location>
        <topology evidence="1">Multi-pass membrane protein</topology>
    </subcellularLocation>
</comment>
<dbReference type="EMBL" id="VOIH02000005">
    <property type="protein sequence ID" value="KAF3447088.1"/>
    <property type="molecule type" value="Genomic_DNA"/>
</dbReference>
<feature type="transmembrane region" description="Helical" evidence="2">
    <location>
        <begin position="342"/>
        <end position="369"/>
    </location>
</feature>
<dbReference type="AlphaFoldDB" id="A0A8K0H821"/>
<keyword evidence="2" id="KW-0812">Transmembrane</keyword>
<dbReference type="OrthoDB" id="1436450at2759"/>
<feature type="transmembrane region" description="Helical" evidence="2">
    <location>
        <begin position="214"/>
        <end position="237"/>
    </location>
</feature>
<sequence>MLARTLEYLPPKISGGHVGEQAGLFLIAAVVVIWVTSAEVTQDIFTDYKQPFAVTYLGASLMVVYLPIALIKDWFCNFLKHRSSKGGKSAESNEFSSGFSSPIKYNGGQSFEIESQGTLTRKDSDADLSPHGEGRPLVSRHKDDLNVLKHDKELSTMEIARYGFYIAPIWFVTEYLSNAALARTSVASTTVLSSTSGLFTLFIGAFLGQDSLNVAKILAVFVSMAGVVMTTLGKTWASDESELGASANGKRSLVGDLFGLLSAMSYGLFTVLLKKFAGEEGERVDVQKLFGYIGLFTLVALWWLVWPLTALGIEPKFQIPHSAKVDEVVLANGFVGSVLSDYFWALCVVWTTPLVATLGMSLTIPLAMVADMMIHGRHYSAVYILGSAQVFAGFVIANLSDWCSKKLGL</sequence>
<keyword evidence="2" id="KW-0472">Membrane</keyword>
<dbReference type="GO" id="GO:0016020">
    <property type="term" value="C:membrane"/>
    <property type="evidence" value="ECO:0007669"/>
    <property type="project" value="TreeGrafter"/>
</dbReference>
<protein>
    <recommendedName>
        <fullName evidence="5">EamA domain-containing protein</fullName>
    </recommendedName>
</protein>
<keyword evidence="4" id="KW-1185">Reference proteome</keyword>
<gene>
    <name evidence="3" type="ORF">FNV43_RR12268</name>
</gene>
<dbReference type="PANTHER" id="PTHR23051">
    <property type="entry name" value="SOLUTE CARRIER FAMILY 35, MEMBER F5"/>
    <property type="match status" value="1"/>
</dbReference>
<feature type="transmembrane region" description="Helical" evidence="2">
    <location>
        <begin position="289"/>
        <end position="306"/>
    </location>
</feature>
<evidence type="ECO:0000313" key="3">
    <source>
        <dbReference type="EMBL" id="KAF3447088.1"/>
    </source>
</evidence>
<accession>A0A8K0H821</accession>
<dbReference type="Proteomes" id="UP000796880">
    <property type="component" value="Unassembled WGS sequence"/>
</dbReference>
<evidence type="ECO:0000256" key="1">
    <source>
        <dbReference type="ARBA" id="ARBA00004141"/>
    </source>
</evidence>
<dbReference type="PANTHER" id="PTHR23051:SF12">
    <property type="entry name" value="OS04G0645600 PROTEIN"/>
    <property type="match status" value="1"/>
</dbReference>
<feature type="transmembrane region" description="Helical" evidence="2">
    <location>
        <begin position="187"/>
        <end position="207"/>
    </location>
</feature>
<reference evidence="3" key="1">
    <citation type="submission" date="2020-03" db="EMBL/GenBank/DDBJ databases">
        <title>A high-quality chromosome-level genome assembly of a woody plant with both climbing and erect habits, Rhamnella rubrinervis.</title>
        <authorList>
            <person name="Lu Z."/>
            <person name="Yang Y."/>
            <person name="Zhu X."/>
            <person name="Sun Y."/>
        </authorList>
    </citation>
    <scope>NUCLEOTIDE SEQUENCE</scope>
    <source>
        <strain evidence="3">BYM</strain>
        <tissue evidence="3">Leaf</tissue>
    </source>
</reference>
<comment type="caution">
    <text evidence="3">The sequence shown here is derived from an EMBL/GenBank/DDBJ whole genome shotgun (WGS) entry which is preliminary data.</text>
</comment>
<feature type="transmembrane region" description="Helical" evidence="2">
    <location>
        <begin position="381"/>
        <end position="400"/>
    </location>
</feature>
<organism evidence="3 4">
    <name type="scientific">Rhamnella rubrinervis</name>
    <dbReference type="NCBI Taxonomy" id="2594499"/>
    <lineage>
        <taxon>Eukaryota</taxon>
        <taxon>Viridiplantae</taxon>
        <taxon>Streptophyta</taxon>
        <taxon>Embryophyta</taxon>
        <taxon>Tracheophyta</taxon>
        <taxon>Spermatophyta</taxon>
        <taxon>Magnoliopsida</taxon>
        <taxon>eudicotyledons</taxon>
        <taxon>Gunneridae</taxon>
        <taxon>Pentapetalae</taxon>
        <taxon>rosids</taxon>
        <taxon>fabids</taxon>
        <taxon>Rosales</taxon>
        <taxon>Rhamnaceae</taxon>
        <taxon>rhamnoid group</taxon>
        <taxon>Rhamneae</taxon>
        <taxon>Rhamnella</taxon>
    </lineage>
</organism>
<feature type="transmembrane region" description="Helical" evidence="2">
    <location>
        <begin position="257"/>
        <end position="277"/>
    </location>
</feature>
<name>A0A8K0H821_9ROSA</name>
<proteinExistence type="predicted"/>
<dbReference type="InterPro" id="IPR037185">
    <property type="entry name" value="EmrE-like"/>
</dbReference>
<feature type="transmembrane region" description="Helical" evidence="2">
    <location>
        <begin position="162"/>
        <end position="181"/>
    </location>
</feature>
<dbReference type="SUPFAM" id="SSF103481">
    <property type="entry name" value="Multidrug resistance efflux transporter EmrE"/>
    <property type="match status" value="2"/>
</dbReference>
<keyword evidence="2" id="KW-1133">Transmembrane helix</keyword>
<feature type="transmembrane region" description="Helical" evidence="2">
    <location>
        <begin position="21"/>
        <end position="41"/>
    </location>
</feature>
<evidence type="ECO:0008006" key="5">
    <source>
        <dbReference type="Google" id="ProtNLM"/>
    </source>
</evidence>
<evidence type="ECO:0000256" key="2">
    <source>
        <dbReference type="SAM" id="Phobius"/>
    </source>
</evidence>
<evidence type="ECO:0000313" key="4">
    <source>
        <dbReference type="Proteomes" id="UP000796880"/>
    </source>
</evidence>